<organism evidence="3 4">
    <name type="scientific">Streptomyces hainanensis</name>
    <dbReference type="NCBI Taxonomy" id="402648"/>
    <lineage>
        <taxon>Bacteria</taxon>
        <taxon>Bacillati</taxon>
        <taxon>Actinomycetota</taxon>
        <taxon>Actinomycetes</taxon>
        <taxon>Kitasatosporales</taxon>
        <taxon>Streptomycetaceae</taxon>
        <taxon>Streptomyces</taxon>
    </lineage>
</organism>
<dbReference type="AlphaFoldDB" id="A0A4R4TCR4"/>
<evidence type="ECO:0000313" key="3">
    <source>
        <dbReference type="EMBL" id="TDC72932.1"/>
    </source>
</evidence>
<dbReference type="OrthoDB" id="1523398at2"/>
<sequence>MTTLGLIGSGNIGGTVARLAVAAGLDVVVSNSRGPETLTGLVSELGDHARAGTTDEAARDGDIVVVSVPLKAYRQLPVEPLAGKVVLETLNYYPTRDGQFPELDAGDATSSELVQRHLAGAKVVKVFNNIFFGHLLNYARPSGSTERGALPIAGDDAAAKETAAQLLDALGWDAVDVGSLADSWRFEPGTPAYGAPYMADPGVGFEGLATDPGTVAPAEKVRGAVAAARR</sequence>
<dbReference type="Gene3D" id="3.40.50.720">
    <property type="entry name" value="NAD(P)-binding Rossmann-like Domain"/>
    <property type="match status" value="1"/>
</dbReference>
<feature type="domain" description="Pyrroline-5-carboxylate reductase catalytic N-terminal" evidence="2">
    <location>
        <begin position="4"/>
        <end position="92"/>
    </location>
</feature>
<evidence type="ECO:0000256" key="1">
    <source>
        <dbReference type="ARBA" id="ARBA00023002"/>
    </source>
</evidence>
<dbReference type="GO" id="GO:0016491">
    <property type="term" value="F:oxidoreductase activity"/>
    <property type="evidence" value="ECO:0007669"/>
    <property type="project" value="UniProtKB-KW"/>
</dbReference>
<keyword evidence="1" id="KW-0560">Oxidoreductase</keyword>
<comment type="caution">
    <text evidence="3">The sequence shown here is derived from an EMBL/GenBank/DDBJ whole genome shotgun (WGS) entry which is preliminary data.</text>
</comment>
<dbReference type="Proteomes" id="UP000295345">
    <property type="component" value="Unassembled WGS sequence"/>
</dbReference>
<name>A0A4R4TCR4_9ACTN</name>
<dbReference type="RefSeq" id="WP_132819548.1">
    <property type="nucleotide sequence ID" value="NZ_SMKI01000222.1"/>
</dbReference>
<proteinExistence type="predicted"/>
<dbReference type="InterPro" id="IPR036291">
    <property type="entry name" value="NAD(P)-bd_dom_sf"/>
</dbReference>
<evidence type="ECO:0000259" key="2">
    <source>
        <dbReference type="Pfam" id="PF03807"/>
    </source>
</evidence>
<dbReference type="InterPro" id="IPR051267">
    <property type="entry name" value="STEAP_metalloreductase"/>
</dbReference>
<dbReference type="EMBL" id="SMKI01000222">
    <property type="protein sequence ID" value="TDC72932.1"/>
    <property type="molecule type" value="Genomic_DNA"/>
</dbReference>
<dbReference type="Pfam" id="PF03807">
    <property type="entry name" value="F420_oxidored"/>
    <property type="match status" value="1"/>
</dbReference>
<protein>
    <submittedName>
        <fullName evidence="3">NADP oxidoreductase</fullName>
    </submittedName>
</protein>
<accession>A0A4R4TCR4</accession>
<dbReference type="PANTHER" id="PTHR14239">
    <property type="entry name" value="DUDULIN-RELATED"/>
    <property type="match status" value="1"/>
</dbReference>
<reference evidence="3 4" key="1">
    <citation type="submission" date="2019-03" db="EMBL/GenBank/DDBJ databases">
        <title>Draft genome sequences of novel Actinobacteria.</title>
        <authorList>
            <person name="Sahin N."/>
            <person name="Ay H."/>
            <person name="Saygin H."/>
        </authorList>
    </citation>
    <scope>NUCLEOTIDE SEQUENCE [LARGE SCALE GENOMIC DNA]</scope>
    <source>
        <strain evidence="3 4">DSM 41900</strain>
    </source>
</reference>
<dbReference type="SUPFAM" id="SSF51735">
    <property type="entry name" value="NAD(P)-binding Rossmann-fold domains"/>
    <property type="match status" value="1"/>
</dbReference>
<keyword evidence="4" id="KW-1185">Reference proteome</keyword>
<dbReference type="InterPro" id="IPR028939">
    <property type="entry name" value="P5C_Rdtase_cat_N"/>
</dbReference>
<evidence type="ECO:0000313" key="4">
    <source>
        <dbReference type="Proteomes" id="UP000295345"/>
    </source>
</evidence>
<gene>
    <name evidence="3" type="ORF">E1283_20425</name>
</gene>
<dbReference type="PANTHER" id="PTHR14239:SF10">
    <property type="entry name" value="REDUCTASE"/>
    <property type="match status" value="1"/>
</dbReference>